<reference evidence="3" key="1">
    <citation type="submission" date="2021-12" db="EMBL/GenBank/DDBJ databases">
        <authorList>
            <person name="Rodrigo-Torres L."/>
            <person name="Arahal R. D."/>
            <person name="Lucena T."/>
        </authorList>
    </citation>
    <scope>NUCLEOTIDE SEQUENCE</scope>
    <source>
        <strain evidence="3">CECT 8267</strain>
    </source>
</reference>
<dbReference type="Proteomes" id="UP000838100">
    <property type="component" value="Unassembled WGS sequence"/>
</dbReference>
<sequence>MTEQIDLPLQGTPFFQRQQALCLVNEWSEWNGYRVPSYYYDDHLEYAASRNAAAVFDGSPMSKYQIIGADAEAMLNRMVTRDVCKQGVNRVAYNVFCDDNGRVIEDGTLFRLAEDRFQFYCQAPLMDWLQLASVGFDDLAISDISDTQALLALQGPTSCAILQAMGLEGIDQLKPFDIREWPYQDGTLRVSRTGFTGDLGYELFIAPEFALALWDHLFSVGKLYGIQPMGEQSLDTARIEAGFILPDIDFHSASHTVRKGYDQSPYELGLGWMVNLKKPHFSGKQALLAEHTNGSARKLLKLDIAGNKPAVDSILYRDKKCSKEIGYITSTAWSSILKTNMGYGFIEAQYSDGPIYAEIYYQHELRWHRRVALCTVKDKPFWGPARARQTPPPSYLDPALTSL</sequence>
<dbReference type="SUPFAM" id="SSF103025">
    <property type="entry name" value="Folate-binding domain"/>
    <property type="match status" value="1"/>
</dbReference>
<dbReference type="PANTHER" id="PTHR43757">
    <property type="entry name" value="AMINOMETHYLTRANSFERASE"/>
    <property type="match status" value="1"/>
</dbReference>
<dbReference type="RefSeq" id="WP_237445049.1">
    <property type="nucleotide sequence ID" value="NZ_CAKLPX010000003.1"/>
</dbReference>
<dbReference type="InterPro" id="IPR029043">
    <property type="entry name" value="GcvT/YgfZ_C"/>
</dbReference>
<accession>A0ABN8EJ07</accession>
<keyword evidence="4" id="KW-1185">Reference proteome</keyword>
<keyword evidence="3" id="KW-0808">Transferase</keyword>
<dbReference type="PANTHER" id="PTHR43757:SF2">
    <property type="entry name" value="AMINOMETHYLTRANSFERASE, MITOCHONDRIAL"/>
    <property type="match status" value="1"/>
</dbReference>
<protein>
    <submittedName>
        <fullName evidence="3">Aminomethyltransferase</fullName>
        <ecNumber evidence="3">2.1.2.10</ecNumber>
    </submittedName>
</protein>
<feature type="domain" description="GCVT N-terminal" evidence="2">
    <location>
        <begin position="27"/>
        <end position="278"/>
    </location>
</feature>
<dbReference type="InterPro" id="IPR028896">
    <property type="entry name" value="GcvT/YgfZ/DmdA"/>
</dbReference>
<dbReference type="SUPFAM" id="SSF101790">
    <property type="entry name" value="Aminomethyltransferase beta-barrel domain"/>
    <property type="match status" value="1"/>
</dbReference>
<evidence type="ECO:0000313" key="3">
    <source>
        <dbReference type="EMBL" id="CAH0992356.1"/>
    </source>
</evidence>
<evidence type="ECO:0000256" key="1">
    <source>
        <dbReference type="ARBA" id="ARBA00022576"/>
    </source>
</evidence>
<dbReference type="InterPro" id="IPR027266">
    <property type="entry name" value="TrmE/GcvT-like"/>
</dbReference>
<organism evidence="3 4">
    <name type="scientific">Sinobacterium norvegicum</name>
    <dbReference type="NCBI Taxonomy" id="1641715"/>
    <lineage>
        <taxon>Bacteria</taxon>
        <taxon>Pseudomonadati</taxon>
        <taxon>Pseudomonadota</taxon>
        <taxon>Gammaproteobacteria</taxon>
        <taxon>Cellvibrionales</taxon>
        <taxon>Spongiibacteraceae</taxon>
        <taxon>Sinobacterium</taxon>
    </lineage>
</organism>
<keyword evidence="1" id="KW-0032">Aminotransferase</keyword>
<dbReference type="Pfam" id="PF01571">
    <property type="entry name" value="GCV_T"/>
    <property type="match status" value="1"/>
</dbReference>
<dbReference type="EMBL" id="CAKLPX010000003">
    <property type="protein sequence ID" value="CAH0992356.1"/>
    <property type="molecule type" value="Genomic_DNA"/>
</dbReference>
<evidence type="ECO:0000259" key="2">
    <source>
        <dbReference type="Pfam" id="PF01571"/>
    </source>
</evidence>
<dbReference type="GO" id="GO:0004047">
    <property type="term" value="F:aminomethyltransferase activity"/>
    <property type="evidence" value="ECO:0007669"/>
    <property type="project" value="UniProtKB-EC"/>
</dbReference>
<name>A0ABN8EJ07_9GAMM</name>
<comment type="caution">
    <text evidence="3">The sequence shown here is derived from an EMBL/GenBank/DDBJ whole genome shotgun (WGS) entry which is preliminary data.</text>
</comment>
<dbReference type="InterPro" id="IPR006222">
    <property type="entry name" value="GCVT_N"/>
</dbReference>
<dbReference type="EC" id="2.1.2.10" evidence="3"/>
<proteinExistence type="predicted"/>
<evidence type="ECO:0000313" key="4">
    <source>
        <dbReference type="Proteomes" id="UP000838100"/>
    </source>
</evidence>
<dbReference type="PIRSF" id="PIRSF006487">
    <property type="entry name" value="GcvT"/>
    <property type="match status" value="1"/>
</dbReference>
<dbReference type="Gene3D" id="3.30.1360.120">
    <property type="entry name" value="Probable tRNA modification gtpase trme, domain 1"/>
    <property type="match status" value="1"/>
</dbReference>
<gene>
    <name evidence="3" type="primary">gcvT_2</name>
    <name evidence="3" type="ORF">SIN8267_02475</name>
</gene>